<evidence type="ECO:0000313" key="11">
    <source>
        <dbReference type="Proteomes" id="UP000314294"/>
    </source>
</evidence>
<feature type="compositionally biased region" description="Basic and acidic residues" evidence="8">
    <location>
        <begin position="14"/>
        <end position="31"/>
    </location>
</feature>
<evidence type="ECO:0000256" key="4">
    <source>
        <dbReference type="ARBA" id="ARBA00023157"/>
    </source>
</evidence>
<keyword evidence="7" id="KW-0175">Coiled coil</keyword>
<evidence type="ECO:0000256" key="2">
    <source>
        <dbReference type="ARBA" id="ARBA00022729"/>
    </source>
</evidence>
<protein>
    <submittedName>
        <fullName evidence="10">Interleukin-1 receptor accessory protein-like 1</fullName>
    </submittedName>
</protein>
<feature type="domain" description="Ig-like" evidence="9">
    <location>
        <begin position="84"/>
        <end position="156"/>
    </location>
</feature>
<dbReference type="Gene3D" id="2.60.40.10">
    <property type="entry name" value="Immunoglobulins"/>
    <property type="match status" value="1"/>
</dbReference>
<dbReference type="InterPro" id="IPR013783">
    <property type="entry name" value="Ig-like_fold"/>
</dbReference>
<dbReference type="EMBL" id="SRLO01000423">
    <property type="protein sequence ID" value="TNN56695.1"/>
    <property type="molecule type" value="Genomic_DNA"/>
</dbReference>
<keyword evidence="4" id="KW-1015">Disulfide bond</keyword>
<dbReference type="InterPro" id="IPR015621">
    <property type="entry name" value="IL-1_rcpt_fam"/>
</dbReference>
<dbReference type="PANTHER" id="PTHR11890">
    <property type="entry name" value="INTERLEUKIN-1 RECEPTOR FAMILY MEMBER"/>
    <property type="match status" value="1"/>
</dbReference>
<organism evidence="10 11">
    <name type="scientific">Liparis tanakae</name>
    <name type="common">Tanaka's snailfish</name>
    <dbReference type="NCBI Taxonomy" id="230148"/>
    <lineage>
        <taxon>Eukaryota</taxon>
        <taxon>Metazoa</taxon>
        <taxon>Chordata</taxon>
        <taxon>Craniata</taxon>
        <taxon>Vertebrata</taxon>
        <taxon>Euteleostomi</taxon>
        <taxon>Actinopterygii</taxon>
        <taxon>Neopterygii</taxon>
        <taxon>Teleostei</taxon>
        <taxon>Neoteleostei</taxon>
        <taxon>Acanthomorphata</taxon>
        <taxon>Eupercaria</taxon>
        <taxon>Perciformes</taxon>
        <taxon>Cottioidei</taxon>
        <taxon>Cottales</taxon>
        <taxon>Liparidae</taxon>
        <taxon>Liparis</taxon>
    </lineage>
</organism>
<keyword evidence="6" id="KW-0393">Immunoglobulin domain</keyword>
<proteinExistence type="inferred from homology"/>
<keyword evidence="5" id="KW-0325">Glycoprotein</keyword>
<evidence type="ECO:0000259" key="9">
    <source>
        <dbReference type="PROSITE" id="PS50835"/>
    </source>
</evidence>
<keyword evidence="10" id="KW-0675">Receptor</keyword>
<keyword evidence="11" id="KW-1185">Reference proteome</keyword>
<comment type="caution">
    <text evidence="10">The sequence shown here is derived from an EMBL/GenBank/DDBJ whole genome shotgun (WGS) entry which is preliminary data.</text>
</comment>
<keyword evidence="2" id="KW-0732">Signal</keyword>
<name>A0A4Z2GU75_9TELE</name>
<feature type="region of interest" description="Disordered" evidence="8">
    <location>
        <begin position="1"/>
        <end position="42"/>
    </location>
</feature>
<evidence type="ECO:0000313" key="10">
    <source>
        <dbReference type="EMBL" id="TNN56695.1"/>
    </source>
</evidence>
<dbReference type="OrthoDB" id="9925886at2759"/>
<evidence type="ECO:0000256" key="7">
    <source>
        <dbReference type="SAM" id="Coils"/>
    </source>
</evidence>
<comment type="similarity">
    <text evidence="1">Belongs to the interleukin-1 receptor family.</text>
</comment>
<feature type="coiled-coil region" evidence="7">
    <location>
        <begin position="164"/>
        <end position="212"/>
    </location>
</feature>
<evidence type="ECO:0000256" key="5">
    <source>
        <dbReference type="ARBA" id="ARBA00023180"/>
    </source>
</evidence>
<dbReference type="SUPFAM" id="SSF48726">
    <property type="entry name" value="Immunoglobulin"/>
    <property type="match status" value="1"/>
</dbReference>
<evidence type="ECO:0000256" key="8">
    <source>
        <dbReference type="SAM" id="MobiDB-lite"/>
    </source>
</evidence>
<dbReference type="PROSITE" id="PS50835">
    <property type="entry name" value="IG_LIKE"/>
    <property type="match status" value="1"/>
</dbReference>
<dbReference type="PANTHER" id="PTHR11890:SF10">
    <property type="entry name" value="X-LINKED INTERLEUKIN-1 RECEPTOR ACCESSORY PROTEIN-LIKE 2"/>
    <property type="match status" value="1"/>
</dbReference>
<dbReference type="FunFam" id="2.60.40.10:FF:000188">
    <property type="entry name" value="Interleukin-1 receptor accessory protein-like 1"/>
    <property type="match status" value="1"/>
</dbReference>
<accession>A0A4Z2GU75</accession>
<sequence length="232" mass="27352">MSKEGVNGLTDAEAGDKDGERTRLGDEENKRQCKANRQRRPGENSTYCMKVSMSMIVEEKDEGRCFSSKIRHLEKAEITHSKMITCPDIEDYLAPYKQPQMTWYKECERVEWRRSITVNTTNVWIPVVEEGDGGNYTCELQYGSRLVRRTTQLKVTVIRLYSELKDMKNRVIRLYSELKDMKNRVIRPYSELKDMKNRVIRLYSELKDMKNRVVLGFTPRHHWGSEDICVWP</sequence>
<dbReference type="InterPro" id="IPR007110">
    <property type="entry name" value="Ig-like_dom"/>
</dbReference>
<gene>
    <name evidence="10" type="primary">Il1rapl1_0</name>
    <name evidence="10" type="ORF">EYF80_033122</name>
</gene>
<dbReference type="AlphaFoldDB" id="A0A4Z2GU75"/>
<dbReference type="Proteomes" id="UP000314294">
    <property type="component" value="Unassembled WGS sequence"/>
</dbReference>
<evidence type="ECO:0000256" key="1">
    <source>
        <dbReference type="ARBA" id="ARBA00009752"/>
    </source>
</evidence>
<evidence type="ECO:0000256" key="6">
    <source>
        <dbReference type="ARBA" id="ARBA00023319"/>
    </source>
</evidence>
<keyword evidence="3" id="KW-0677">Repeat</keyword>
<reference evidence="10 11" key="1">
    <citation type="submission" date="2019-03" db="EMBL/GenBank/DDBJ databases">
        <title>First draft genome of Liparis tanakae, snailfish: a comprehensive survey of snailfish specific genes.</title>
        <authorList>
            <person name="Kim W."/>
            <person name="Song I."/>
            <person name="Jeong J.-H."/>
            <person name="Kim D."/>
            <person name="Kim S."/>
            <person name="Ryu S."/>
            <person name="Song J.Y."/>
            <person name="Lee S.K."/>
        </authorList>
    </citation>
    <scope>NUCLEOTIDE SEQUENCE [LARGE SCALE GENOMIC DNA]</scope>
    <source>
        <tissue evidence="10">Muscle</tissue>
    </source>
</reference>
<dbReference type="InterPro" id="IPR036179">
    <property type="entry name" value="Ig-like_dom_sf"/>
</dbReference>
<evidence type="ECO:0000256" key="3">
    <source>
        <dbReference type="ARBA" id="ARBA00022737"/>
    </source>
</evidence>
<dbReference type="Pfam" id="PF13895">
    <property type="entry name" value="Ig_2"/>
    <property type="match status" value="1"/>
</dbReference>